<organism evidence="2">
    <name type="scientific">Cacopsylla melanoneura</name>
    <dbReference type="NCBI Taxonomy" id="428564"/>
    <lineage>
        <taxon>Eukaryota</taxon>
        <taxon>Metazoa</taxon>
        <taxon>Ecdysozoa</taxon>
        <taxon>Arthropoda</taxon>
        <taxon>Hexapoda</taxon>
        <taxon>Insecta</taxon>
        <taxon>Pterygota</taxon>
        <taxon>Neoptera</taxon>
        <taxon>Paraneoptera</taxon>
        <taxon>Hemiptera</taxon>
        <taxon>Sternorrhyncha</taxon>
        <taxon>Psylloidea</taxon>
        <taxon>Psyllidae</taxon>
        <taxon>Psyllinae</taxon>
        <taxon>Cacopsylla</taxon>
    </lineage>
</organism>
<accession>A0A8D8UVC7</accession>
<dbReference type="EMBL" id="HBUF01349418">
    <property type="protein sequence ID" value="CAG6712524.1"/>
    <property type="molecule type" value="Transcribed_RNA"/>
</dbReference>
<dbReference type="AlphaFoldDB" id="A0A8D8UVC7"/>
<name>A0A8D8UVC7_9HEMI</name>
<evidence type="ECO:0000313" key="2">
    <source>
        <dbReference type="EMBL" id="CAG6712524.1"/>
    </source>
</evidence>
<protein>
    <submittedName>
        <fullName evidence="2">Uncharacterized protein</fullName>
    </submittedName>
</protein>
<sequence>MSNLCIPAMKTSREVKWDKGKKKKNNTSSRRNAQKELHHFKSHWSNDCISIGLNIVQEIWPVKIPPSILSTTHPFDKLYVCTYLTFEEQNAFDQHQKTILVSYLFLTSSL</sequence>
<reference evidence="2" key="1">
    <citation type="submission" date="2021-05" db="EMBL/GenBank/DDBJ databases">
        <authorList>
            <person name="Alioto T."/>
            <person name="Alioto T."/>
            <person name="Gomez Garrido J."/>
        </authorList>
    </citation>
    <scope>NUCLEOTIDE SEQUENCE</scope>
</reference>
<evidence type="ECO:0000256" key="1">
    <source>
        <dbReference type="SAM" id="MobiDB-lite"/>
    </source>
</evidence>
<proteinExistence type="predicted"/>
<feature type="region of interest" description="Disordered" evidence="1">
    <location>
        <begin position="14"/>
        <end position="33"/>
    </location>
</feature>